<dbReference type="Proteomes" id="UP000306918">
    <property type="component" value="Unassembled WGS sequence"/>
</dbReference>
<sequence>MNIAVMQPYVFPYLGYYQLVGAVDTFVFFDDVNYINKGWINRNRILQNNEPFRFTIPLVKASQNRLINEIEIAEYDKWRKDFLKLLELNYKKAPNFSFFYKWLEDFFYSKEYRLIGEITSDSVEQIAKLMNLPTRFLRSSDLSYKTEEKQNGQDKILSICDILKADQYINPKNGVEIYEEEPFTAKNIRLRFINMDDIKYHQFERDNFQSALSIIDVLMFVDVSTARELLNKYTLTTKIGYNAIS</sequence>
<dbReference type="RefSeq" id="WP_136576030.1">
    <property type="nucleotide sequence ID" value="NZ_STFF01000001.1"/>
</dbReference>
<evidence type="ECO:0008006" key="3">
    <source>
        <dbReference type="Google" id="ProtNLM"/>
    </source>
</evidence>
<proteinExistence type="predicted"/>
<dbReference type="OrthoDB" id="3611744at2"/>
<organism evidence="1 2">
    <name type="scientific">Niastella caeni</name>
    <dbReference type="NCBI Taxonomy" id="2569763"/>
    <lineage>
        <taxon>Bacteria</taxon>
        <taxon>Pseudomonadati</taxon>
        <taxon>Bacteroidota</taxon>
        <taxon>Chitinophagia</taxon>
        <taxon>Chitinophagales</taxon>
        <taxon>Chitinophagaceae</taxon>
        <taxon>Niastella</taxon>
    </lineage>
</organism>
<evidence type="ECO:0000313" key="2">
    <source>
        <dbReference type="Proteomes" id="UP000306918"/>
    </source>
</evidence>
<name>A0A4S8I1H3_9BACT</name>
<dbReference type="InterPro" id="IPR014985">
    <property type="entry name" value="WbqC"/>
</dbReference>
<dbReference type="EMBL" id="STFF01000001">
    <property type="protein sequence ID" value="THU41541.1"/>
    <property type="molecule type" value="Genomic_DNA"/>
</dbReference>
<accession>A0A4S8I1H3</accession>
<keyword evidence="2" id="KW-1185">Reference proteome</keyword>
<dbReference type="AlphaFoldDB" id="A0A4S8I1H3"/>
<comment type="caution">
    <text evidence="1">The sequence shown here is derived from an EMBL/GenBank/DDBJ whole genome shotgun (WGS) entry which is preliminary data.</text>
</comment>
<dbReference type="Pfam" id="PF08889">
    <property type="entry name" value="WbqC"/>
    <property type="match status" value="1"/>
</dbReference>
<reference evidence="1 2" key="1">
    <citation type="submission" date="2019-04" db="EMBL/GenBank/DDBJ databases">
        <title>Niastella caeni sp. nov., isolated from activated sludge.</title>
        <authorList>
            <person name="Sheng M."/>
        </authorList>
    </citation>
    <scope>NUCLEOTIDE SEQUENCE [LARGE SCALE GENOMIC DNA]</scope>
    <source>
        <strain evidence="1 2">HX-2-15</strain>
    </source>
</reference>
<gene>
    <name evidence="1" type="ORF">FAM09_05390</name>
</gene>
<evidence type="ECO:0000313" key="1">
    <source>
        <dbReference type="EMBL" id="THU41541.1"/>
    </source>
</evidence>
<protein>
    <recommendedName>
        <fullName evidence="3">WbqC family protein</fullName>
    </recommendedName>
</protein>